<dbReference type="GO" id="GO:0042834">
    <property type="term" value="F:peptidoglycan binding"/>
    <property type="evidence" value="ECO:0007669"/>
    <property type="project" value="InterPro"/>
</dbReference>
<evidence type="ECO:0000313" key="5">
    <source>
        <dbReference type="Proteomes" id="UP000031631"/>
    </source>
</evidence>
<dbReference type="Pfam" id="PF05036">
    <property type="entry name" value="SPOR"/>
    <property type="match status" value="1"/>
</dbReference>
<keyword evidence="2" id="KW-0472">Membrane</keyword>
<sequence>MFRKDTSTQARDSRQAGGATVSRYRDLAQDSDAKQSGQLLELTEDSVDFSSVLNTISESQTMDETPRQPPPGSGNRDLNISSVIERIQDEGPAVLRRDEESRPDQTRSHDITPAEEADKVHETVNAPIPPTPTAAEIRQLAESAAQEILSSRADQENTQSSRGSGWMLMILMLFLLTVGGYILYRSSNELAMARSHISQLSKRLFNAEEALAGMGRQVSGNTHRIRAVLTPQEMHKEMLEYQKQIFQEVDDRLDLTLLSQGGYIPTDPRHPSSEPAPVASPPEESVASSDRKIIDKPESMPESTGDWQVYLASYATESQAKKALTNYSSAVPGAIVQSANVKGREVYRVVVPGLSSKKKAMMYLDEVKKKLGLKGSWIGRHKEN</sequence>
<dbReference type="RefSeq" id="WP_041067001.1">
    <property type="nucleotide sequence ID" value="NZ_AP012273.1"/>
</dbReference>
<gene>
    <name evidence="4" type="ORF">TBH_C1402</name>
</gene>
<evidence type="ECO:0000256" key="2">
    <source>
        <dbReference type="SAM" id="Phobius"/>
    </source>
</evidence>
<evidence type="ECO:0000259" key="3">
    <source>
        <dbReference type="PROSITE" id="PS51724"/>
    </source>
</evidence>
<dbReference type="InterPro" id="IPR036680">
    <property type="entry name" value="SPOR-like_sf"/>
</dbReference>
<dbReference type="SUPFAM" id="SSF110997">
    <property type="entry name" value="Sporulation related repeat"/>
    <property type="match status" value="1"/>
</dbReference>
<reference evidence="4 5" key="1">
    <citation type="journal article" date="2014" name="PLoS ONE">
        <title>Physiological and genomic features of a novel sulfur-oxidizing gammaproteobacterium belonging to a previously uncultivated symbiotic lineage isolated from a hydrothermal vent.</title>
        <authorList>
            <person name="Nunoura T."/>
            <person name="Takaki Y."/>
            <person name="Kazama H."/>
            <person name="Kakuta J."/>
            <person name="Shimamura S."/>
            <person name="Makita H."/>
            <person name="Hirai M."/>
            <person name="Miyazaki M."/>
            <person name="Takai K."/>
        </authorList>
    </citation>
    <scope>NUCLEOTIDE SEQUENCE [LARGE SCALE GENOMIC DNA]</scope>
    <source>
        <strain evidence="4 5">Hiromi1</strain>
    </source>
</reference>
<feature type="compositionally biased region" description="Basic and acidic residues" evidence="1">
    <location>
        <begin position="23"/>
        <end position="33"/>
    </location>
</feature>
<feature type="compositionally biased region" description="Basic and acidic residues" evidence="1">
    <location>
        <begin position="289"/>
        <end position="299"/>
    </location>
</feature>
<proteinExistence type="predicted"/>
<dbReference type="Proteomes" id="UP000031631">
    <property type="component" value="Chromosome"/>
</dbReference>
<dbReference type="AlphaFoldDB" id="A0A7U6GIP9"/>
<feature type="region of interest" description="Disordered" evidence="1">
    <location>
        <begin position="260"/>
        <end position="303"/>
    </location>
</feature>
<dbReference type="EMBL" id="AP012273">
    <property type="protein sequence ID" value="BAO44325.1"/>
    <property type="molecule type" value="Genomic_DNA"/>
</dbReference>
<organism evidence="4 5">
    <name type="scientific">Thiolapillus brandeum</name>
    <dbReference type="NCBI Taxonomy" id="1076588"/>
    <lineage>
        <taxon>Bacteria</taxon>
        <taxon>Pseudomonadati</taxon>
        <taxon>Pseudomonadota</taxon>
        <taxon>Gammaproteobacteria</taxon>
        <taxon>Chromatiales</taxon>
        <taxon>Sedimenticolaceae</taxon>
        <taxon>Thiolapillus</taxon>
    </lineage>
</organism>
<keyword evidence="5" id="KW-1185">Reference proteome</keyword>
<evidence type="ECO:0000256" key="1">
    <source>
        <dbReference type="SAM" id="MobiDB-lite"/>
    </source>
</evidence>
<dbReference type="KEGG" id="tbn:TBH_C1402"/>
<feature type="compositionally biased region" description="Basic and acidic residues" evidence="1">
    <location>
        <begin position="95"/>
        <end position="122"/>
    </location>
</feature>
<evidence type="ECO:0000313" key="4">
    <source>
        <dbReference type="EMBL" id="BAO44325.1"/>
    </source>
</evidence>
<protein>
    <recommendedName>
        <fullName evidence="3">SPOR domain-containing protein</fullName>
    </recommendedName>
</protein>
<dbReference type="PROSITE" id="PS51724">
    <property type="entry name" value="SPOR"/>
    <property type="match status" value="1"/>
</dbReference>
<feature type="domain" description="SPOR" evidence="3">
    <location>
        <begin position="301"/>
        <end position="380"/>
    </location>
</feature>
<name>A0A7U6GIP9_9GAMM</name>
<feature type="region of interest" description="Disordered" evidence="1">
    <location>
        <begin position="1"/>
        <end position="131"/>
    </location>
</feature>
<dbReference type="Gene3D" id="3.30.70.1070">
    <property type="entry name" value="Sporulation related repeat"/>
    <property type="match status" value="1"/>
</dbReference>
<accession>A0A7U6GIP9</accession>
<feature type="compositionally biased region" description="Basic and acidic residues" evidence="1">
    <location>
        <begin position="1"/>
        <end position="14"/>
    </location>
</feature>
<keyword evidence="2" id="KW-0812">Transmembrane</keyword>
<feature type="compositionally biased region" description="Polar residues" evidence="1">
    <location>
        <begin position="48"/>
        <end position="63"/>
    </location>
</feature>
<keyword evidence="2" id="KW-1133">Transmembrane helix</keyword>
<dbReference type="InterPro" id="IPR007730">
    <property type="entry name" value="SPOR-like_dom"/>
</dbReference>
<feature type="transmembrane region" description="Helical" evidence="2">
    <location>
        <begin position="165"/>
        <end position="184"/>
    </location>
</feature>
<feature type="compositionally biased region" description="Low complexity" evidence="1">
    <location>
        <begin position="273"/>
        <end position="288"/>
    </location>
</feature>